<protein>
    <submittedName>
        <fullName evidence="1">Uncharacterized protein</fullName>
    </submittedName>
</protein>
<accession>A0A649Z4L6</accession>
<dbReference type="AlphaFoldDB" id="A0A649Z4L6"/>
<evidence type="ECO:0000313" key="1">
    <source>
        <dbReference type="EMBL" id="QGM49867.1"/>
    </source>
</evidence>
<keyword evidence="1" id="KW-0614">Plasmid</keyword>
<proteinExistence type="predicted"/>
<name>A0A649Z4L6_ECOLX</name>
<organism evidence="1">
    <name type="scientific">Escherichia coli</name>
    <dbReference type="NCBI Taxonomy" id="562"/>
    <lineage>
        <taxon>Bacteria</taxon>
        <taxon>Pseudomonadati</taxon>
        <taxon>Pseudomonadota</taxon>
        <taxon>Gammaproteobacteria</taxon>
        <taxon>Enterobacterales</taxon>
        <taxon>Enterobacteriaceae</taxon>
        <taxon>Escherichia</taxon>
    </lineage>
</organism>
<geneLocation type="plasmid" evidence="1">
    <name>p16EC-p0111</name>
</geneLocation>
<dbReference type="EMBL" id="MN086777">
    <property type="protein sequence ID" value="QGM49867.1"/>
    <property type="molecule type" value="Genomic_DNA"/>
</dbReference>
<sequence>MQQCRPSSISSCERCSADGISASLFHRRNVAFSLTSEINRVSVVAPGRIIVYPGIASRGY</sequence>
<reference evidence="1" key="1">
    <citation type="submission" date="2019-06" db="EMBL/GenBank/DDBJ databases">
        <authorList>
            <person name="Song H."/>
            <person name="Liu D."/>
            <person name="Wang Y."/>
            <person name="Wu C."/>
        </authorList>
    </citation>
    <scope>NUCLEOTIDE SEQUENCE</scope>
    <source>
        <plasmid evidence="1">p16EC-p0111</plasmid>
    </source>
</reference>